<dbReference type="Pfam" id="PF00201">
    <property type="entry name" value="UDPGT"/>
    <property type="match status" value="1"/>
</dbReference>
<dbReference type="GO" id="GO:0035251">
    <property type="term" value="F:UDP-glucosyltransferase activity"/>
    <property type="evidence" value="ECO:0007669"/>
    <property type="project" value="InterPro"/>
</dbReference>
<dbReference type="EC" id="2.4.1.-" evidence="4"/>
<dbReference type="InterPro" id="IPR050481">
    <property type="entry name" value="UDP-glycosyltransf_plant"/>
</dbReference>
<evidence type="ECO:0000313" key="5">
    <source>
        <dbReference type="EMBL" id="GMH24838.1"/>
    </source>
</evidence>
<keyword evidence="2 3" id="KW-0808">Transferase</keyword>
<dbReference type="SUPFAM" id="SSF53756">
    <property type="entry name" value="UDP-Glycosyltransferase/glycogen phosphorylase"/>
    <property type="match status" value="1"/>
</dbReference>
<dbReference type="PROSITE" id="PS00375">
    <property type="entry name" value="UDPGT"/>
    <property type="match status" value="1"/>
</dbReference>
<comment type="caution">
    <text evidence="5">The sequence shown here is derived from an EMBL/GenBank/DDBJ whole genome shotgun (WGS) entry which is preliminary data.</text>
</comment>
<keyword evidence="3" id="KW-0328">Glycosyltransferase</keyword>
<accession>A0AAD3Y0T1</accession>
<reference evidence="5" key="1">
    <citation type="submission" date="2023-05" db="EMBL/GenBank/DDBJ databases">
        <title>Nepenthes gracilis genome sequencing.</title>
        <authorList>
            <person name="Fukushima K."/>
        </authorList>
    </citation>
    <scope>NUCLEOTIDE SEQUENCE</scope>
    <source>
        <strain evidence="5">SING2019-196</strain>
    </source>
</reference>
<dbReference type="Gene3D" id="3.40.50.2000">
    <property type="entry name" value="Glycogen Phosphorylase B"/>
    <property type="match status" value="2"/>
</dbReference>
<dbReference type="InterPro" id="IPR035595">
    <property type="entry name" value="UDP_glycos_trans_CS"/>
</dbReference>
<evidence type="ECO:0000313" key="6">
    <source>
        <dbReference type="Proteomes" id="UP001279734"/>
    </source>
</evidence>
<dbReference type="EMBL" id="BSYO01000028">
    <property type="protein sequence ID" value="GMH24838.1"/>
    <property type="molecule type" value="Genomic_DNA"/>
</dbReference>
<keyword evidence="6" id="KW-1185">Reference proteome</keyword>
<sequence>MRRAELIFFPMPGLGHLVPAVETSRRLAQRDETVSITLFIVRLPTDNQVNPYIQSLNAAGESGIGKRIKLLELPDLENPIDRSSRRFMELVVEGYKPMVKKMIQDIVVRSELSLSHPEAGQLASGLVVDFFCTGMIDVARELGIPCYVLFTSAASTLSHLLHFQSLRDDHGSDVTEFGKDPDAELDLPAFGNRLPAKLVPQLLLDKSKEGGSHALLNHARRYRETNGIIVNAYTELETRAIHSLSNDPAVPPIYPIGPILSFNTHSDGGAGGSKGDADSILRWLDDQPQSSVVFLCFGSAGSFGEDQVTEVANAVERSGHRFLWSLRLTRDDLRIEDALPNGFLDRTAGIGRVIGWAPQVAILSRAAVGGFVSHCGWNSTLESLWYGVPIAAWPMYAEQQLNAFMLVRELGLAVEIKMDHKWDPRTKLSNCLVTAEEIERGIRMVMEMENGVRIKMKEASERSRKAVMERGSSYNFLGRFLEDVFKNYLK</sequence>
<gene>
    <name evidence="5" type="ORF">Nepgr_026681</name>
</gene>
<dbReference type="CDD" id="cd03784">
    <property type="entry name" value="GT1_Gtf-like"/>
    <property type="match status" value="1"/>
</dbReference>
<organism evidence="5 6">
    <name type="scientific">Nepenthes gracilis</name>
    <name type="common">Slender pitcher plant</name>
    <dbReference type="NCBI Taxonomy" id="150966"/>
    <lineage>
        <taxon>Eukaryota</taxon>
        <taxon>Viridiplantae</taxon>
        <taxon>Streptophyta</taxon>
        <taxon>Embryophyta</taxon>
        <taxon>Tracheophyta</taxon>
        <taxon>Spermatophyta</taxon>
        <taxon>Magnoliopsida</taxon>
        <taxon>eudicotyledons</taxon>
        <taxon>Gunneridae</taxon>
        <taxon>Pentapetalae</taxon>
        <taxon>Caryophyllales</taxon>
        <taxon>Nepenthaceae</taxon>
        <taxon>Nepenthes</taxon>
    </lineage>
</organism>
<name>A0AAD3Y0T1_NEPGR</name>
<dbReference type="FunFam" id="3.40.50.2000:FF:000056">
    <property type="entry name" value="Glycosyltransferase"/>
    <property type="match status" value="1"/>
</dbReference>
<dbReference type="Proteomes" id="UP001279734">
    <property type="component" value="Unassembled WGS sequence"/>
</dbReference>
<comment type="similarity">
    <text evidence="1 3">Belongs to the UDP-glycosyltransferase family.</text>
</comment>
<evidence type="ECO:0000256" key="1">
    <source>
        <dbReference type="ARBA" id="ARBA00009995"/>
    </source>
</evidence>
<evidence type="ECO:0000256" key="4">
    <source>
        <dbReference type="RuleBase" id="RU362057"/>
    </source>
</evidence>
<dbReference type="InterPro" id="IPR002213">
    <property type="entry name" value="UDP_glucos_trans"/>
</dbReference>
<dbReference type="PANTHER" id="PTHR48048">
    <property type="entry name" value="GLYCOSYLTRANSFERASE"/>
    <property type="match status" value="1"/>
</dbReference>
<dbReference type="AlphaFoldDB" id="A0AAD3Y0T1"/>
<proteinExistence type="inferred from homology"/>
<protein>
    <recommendedName>
        <fullName evidence="4">Glycosyltransferase</fullName>
        <ecNumber evidence="4">2.4.1.-</ecNumber>
    </recommendedName>
</protein>
<evidence type="ECO:0000256" key="3">
    <source>
        <dbReference type="RuleBase" id="RU003718"/>
    </source>
</evidence>
<dbReference type="PANTHER" id="PTHR48048:SF45">
    <property type="entry name" value="GLYCOSYLTRANSFERASE"/>
    <property type="match status" value="1"/>
</dbReference>
<evidence type="ECO:0000256" key="2">
    <source>
        <dbReference type="ARBA" id="ARBA00022679"/>
    </source>
</evidence>